<dbReference type="InterPro" id="IPR041233">
    <property type="entry name" value="Melibiase_C"/>
</dbReference>
<sequence length="257" mass="26404">MRRSAAVGSILRWGATTLAAAVLVGCSAPEPVSPPVAAPMQGWLIASDDGCTVTSDEVRATADGLQRTGLAAAGYRTVLAACAGELRFVVDADRAFLRTRGLSLEAIAPADPRVRQAVPAGRPVVALQTAITRAVMTARPLIVAGEARVAVPPENLAVLTRADVLDVARDDRRAAGAPVHDDPNVSVRAVGATGLLVGLINPAAERRTVSVAIADLNLMGDDSVPATDLWTGRRLHAVDGRLAVELDPGASALLAIG</sequence>
<proteinExistence type="predicted"/>
<dbReference type="Gene3D" id="2.60.40.1180">
    <property type="entry name" value="Golgi alpha-mannosidase II"/>
    <property type="match status" value="1"/>
</dbReference>
<comment type="caution">
    <text evidence="2">The sequence shown here is derived from an EMBL/GenBank/DDBJ whole genome shotgun (WGS) entry which is preliminary data.</text>
</comment>
<dbReference type="Pfam" id="PF17801">
    <property type="entry name" value="Melibiase_C"/>
    <property type="match status" value="1"/>
</dbReference>
<dbReference type="RefSeq" id="WP_246991651.1">
    <property type="nucleotide sequence ID" value="NZ_BAABIE010000016.1"/>
</dbReference>
<reference evidence="3" key="1">
    <citation type="journal article" date="2019" name="Int. J. Syst. Evol. Microbiol.">
        <title>The Global Catalogue of Microorganisms (GCM) 10K type strain sequencing project: providing services to taxonomists for standard genome sequencing and annotation.</title>
        <authorList>
            <consortium name="The Broad Institute Genomics Platform"/>
            <consortium name="The Broad Institute Genome Sequencing Center for Infectious Disease"/>
            <person name="Wu L."/>
            <person name="Ma J."/>
        </authorList>
    </citation>
    <scope>NUCLEOTIDE SEQUENCE [LARGE SCALE GENOMIC DNA]</scope>
    <source>
        <strain evidence="3">JCM 18077</strain>
    </source>
</reference>
<organism evidence="2 3">
    <name type="scientific">Gordonia alkaliphila</name>
    <dbReference type="NCBI Taxonomy" id="1053547"/>
    <lineage>
        <taxon>Bacteria</taxon>
        <taxon>Bacillati</taxon>
        <taxon>Actinomycetota</taxon>
        <taxon>Actinomycetes</taxon>
        <taxon>Mycobacteriales</taxon>
        <taxon>Gordoniaceae</taxon>
        <taxon>Gordonia</taxon>
    </lineage>
</organism>
<evidence type="ECO:0000313" key="3">
    <source>
        <dbReference type="Proteomes" id="UP001500822"/>
    </source>
</evidence>
<dbReference type="EMBL" id="BAABIE010000016">
    <property type="protein sequence ID" value="GAA4756429.1"/>
    <property type="molecule type" value="Genomic_DNA"/>
</dbReference>
<dbReference type="InterPro" id="IPR013780">
    <property type="entry name" value="Glyco_hydro_b"/>
</dbReference>
<keyword evidence="3" id="KW-1185">Reference proteome</keyword>
<accession>A0ABP8ZHD6</accession>
<feature type="domain" description="Alpha galactosidase C-terminal" evidence="1">
    <location>
        <begin position="195"/>
        <end position="254"/>
    </location>
</feature>
<dbReference type="Proteomes" id="UP001500822">
    <property type="component" value="Unassembled WGS sequence"/>
</dbReference>
<evidence type="ECO:0000259" key="1">
    <source>
        <dbReference type="Pfam" id="PF17801"/>
    </source>
</evidence>
<protein>
    <recommendedName>
        <fullName evidence="1">Alpha galactosidase C-terminal domain-containing protein</fullName>
    </recommendedName>
</protein>
<name>A0ABP8ZHD6_9ACTN</name>
<evidence type="ECO:0000313" key="2">
    <source>
        <dbReference type="EMBL" id="GAA4756429.1"/>
    </source>
</evidence>
<gene>
    <name evidence="2" type="ORF">GCM10023217_30450</name>
</gene>
<dbReference type="SUPFAM" id="SSF51011">
    <property type="entry name" value="Glycosyl hydrolase domain"/>
    <property type="match status" value="1"/>
</dbReference>
<dbReference type="PROSITE" id="PS51257">
    <property type="entry name" value="PROKAR_LIPOPROTEIN"/>
    <property type="match status" value="1"/>
</dbReference>